<dbReference type="AlphaFoldDB" id="A0A2T4U0C0"/>
<feature type="transmembrane region" description="Helical" evidence="2">
    <location>
        <begin position="21"/>
        <end position="40"/>
    </location>
</feature>
<dbReference type="GO" id="GO:0005886">
    <property type="term" value="C:plasma membrane"/>
    <property type="evidence" value="ECO:0007669"/>
    <property type="project" value="TreeGrafter"/>
</dbReference>
<evidence type="ECO:0000256" key="2">
    <source>
        <dbReference type="SAM" id="Phobius"/>
    </source>
</evidence>
<dbReference type="Gene3D" id="3.30.1330.60">
    <property type="entry name" value="OmpA-like domain"/>
    <property type="match status" value="1"/>
</dbReference>
<keyword evidence="2" id="KW-0472">Membrane</keyword>
<evidence type="ECO:0008006" key="5">
    <source>
        <dbReference type="Google" id="ProtNLM"/>
    </source>
</evidence>
<feature type="compositionally biased region" description="Polar residues" evidence="1">
    <location>
        <begin position="583"/>
        <end position="604"/>
    </location>
</feature>
<keyword evidence="2" id="KW-1133">Transmembrane helix</keyword>
<dbReference type="InterPro" id="IPR008023">
    <property type="entry name" value="DUF748"/>
</dbReference>
<accession>A0A2T4U0C0</accession>
<evidence type="ECO:0000256" key="1">
    <source>
        <dbReference type="SAM" id="MobiDB-lite"/>
    </source>
</evidence>
<dbReference type="GO" id="GO:0090313">
    <property type="term" value="P:regulation of protein targeting to membrane"/>
    <property type="evidence" value="ECO:0007669"/>
    <property type="project" value="TreeGrafter"/>
</dbReference>
<dbReference type="InterPro" id="IPR052894">
    <property type="entry name" value="AsmA-related"/>
</dbReference>
<evidence type="ECO:0000313" key="4">
    <source>
        <dbReference type="Proteomes" id="UP000241436"/>
    </source>
</evidence>
<gene>
    <name evidence="3" type="ORF">CLG94_02165</name>
</gene>
<reference evidence="3 4" key="1">
    <citation type="submission" date="2017-09" db="EMBL/GenBank/DDBJ databases">
        <title>Bloom of a denitrifying methanotroph, Candidatus Methylomirabilis limnetica, in a deep stratified lake.</title>
        <authorList>
            <person name="Graf J.S."/>
            <person name="Marchant H.K."/>
            <person name="Tienken D."/>
            <person name="Hach P.F."/>
            <person name="Brand A."/>
            <person name="Schubert C.J."/>
            <person name="Kuypers M.M."/>
            <person name="Milucka J."/>
        </authorList>
    </citation>
    <scope>NUCLEOTIDE SEQUENCE [LARGE SCALE GENOMIC DNA]</scope>
    <source>
        <strain evidence="3 4">Zug</strain>
    </source>
</reference>
<organism evidence="3 4">
    <name type="scientific">Candidatus Methylomirabilis limnetica</name>
    <dbReference type="NCBI Taxonomy" id="2033718"/>
    <lineage>
        <taxon>Bacteria</taxon>
        <taxon>Candidatus Methylomirabilota</taxon>
        <taxon>Candidatus Methylomirabilia</taxon>
        <taxon>Candidatus Methylomirabilales</taxon>
        <taxon>Candidatus Methylomirabilaceae</taxon>
        <taxon>Candidatus Methylomirabilis</taxon>
    </lineage>
</organism>
<proteinExistence type="predicted"/>
<dbReference type="Pfam" id="PF05359">
    <property type="entry name" value="DUF748"/>
    <property type="match status" value="2"/>
</dbReference>
<name>A0A2T4U0C0_9BACT</name>
<dbReference type="PANTHER" id="PTHR30441:SF8">
    <property type="entry name" value="DUF748 DOMAIN-CONTAINING PROTEIN"/>
    <property type="match status" value="1"/>
</dbReference>
<evidence type="ECO:0000313" key="3">
    <source>
        <dbReference type="EMBL" id="PTL36801.1"/>
    </source>
</evidence>
<keyword evidence="2" id="KW-0812">Transmembrane</keyword>
<dbReference type="InterPro" id="IPR036737">
    <property type="entry name" value="OmpA-like_sf"/>
</dbReference>
<feature type="region of interest" description="Disordered" evidence="1">
    <location>
        <begin position="576"/>
        <end position="604"/>
    </location>
</feature>
<comment type="caution">
    <text evidence="3">The sequence shown here is derived from an EMBL/GenBank/DDBJ whole genome shotgun (WGS) entry which is preliminary data.</text>
</comment>
<dbReference type="EMBL" id="NVQC01000011">
    <property type="protein sequence ID" value="PTL36801.1"/>
    <property type="molecule type" value="Genomic_DNA"/>
</dbReference>
<keyword evidence="4" id="KW-1185">Reference proteome</keyword>
<dbReference type="PANTHER" id="PTHR30441">
    <property type="entry name" value="DUF748 DOMAIN-CONTAINING PROTEIN"/>
    <property type="match status" value="1"/>
</dbReference>
<dbReference type="Proteomes" id="UP000241436">
    <property type="component" value="Unassembled WGS sequence"/>
</dbReference>
<sequence>MRPSVVSLLGRLMPMQRLRKLLIWSGAVFVAVALFAFLGLPPLMRSFLMRTLSDTLHREVTIQQIKINPLTLSLTVRGVMVKDREAPDTFVSFDQLFINLQSVSALRWAVILKDVRIDRPYIRIVRHQDGSYNFSDLLGAGDSGQGGGAAPRKFSFNNIRIVDGSMDLLDQPRQTNHTVRDLNIALPFLSNYPYHIDTSVAPRVSAMINDSRYILEGKTKPFASSLETTFDIDVTDLDIPYYLTYMPVKTNFTIRSGKMSLKAKLLFIQHPQPALTVEGRIALRQLAVSDAQDRPLLALPLLDVVLAPTEPLARLFHVASVTLESPELFIRRDPSGVTNIQTLFPANPDTRTDVKAQDTTATSAVVDIDTFQLSKGMLSFSDTATAISIKAEKNAEDHTPAEPANLVAQEISVRADNLTTRKDRQGTTVVSFRLNKGGTATVKGPVGIAPLSAQLAVSLKAIDLRPFQPYFTDRVKIHVTRGTVSTDGNLSLNHQEGSGLQAAYKGNLSAVQFGSVDKAHAQDFLTWQSLAFGDLDVGYNPTYVHIAKVALTDFYARLIVHPDGSVNLAQIMEKGTVEEKPTSPDTSPTAPQPTPSETSGKAGTDVQIRTVTLQGGHISFSDASLKPAYSVDLTEIGGRVTGLSSGEATLADVELRGKVNQFAPLEIVGKINPLRDDLFVDLKAGFKDMDLSSATPYSGKYVGYTVEKGKLSFDLNYQIANRKLDSKNNLFLDQFTLGEKVESPTATNLPVRLAIALLKDRNGEIRLDLPVTGSLDDPEFRVWKVVLQILVNLLSKAATAPFALLGALIGGGEELGYLEYEPGSATVADTNAKKIEMLVKALYERPSLKLEIEGHVDVEKDREGLRQREFMRKLKVQKFNQRLKQGQASIPVAELNLEPAEYEPFLRLAYKAETFPKPRNLVGFAKDLPVPEMEKLMLTHTQVNDDGLRLLASQRAMKVKDAILRSGEVEQGRLFIIEPKSLAPEKRNTLKDSRVDFTIR</sequence>
<reference evidence="4" key="2">
    <citation type="journal article" date="2018" name="Environ. Microbiol.">
        <title>Bloom of a denitrifying methanotroph, 'Candidatus Methylomirabilis limnetica', in a deep stratified lake.</title>
        <authorList>
            <person name="Graf J.S."/>
            <person name="Mayr M.J."/>
            <person name="Marchant H.K."/>
            <person name="Tienken D."/>
            <person name="Hach P.F."/>
            <person name="Brand A."/>
            <person name="Schubert C.J."/>
            <person name="Kuypers M.M."/>
            <person name="Milucka J."/>
        </authorList>
    </citation>
    <scope>NUCLEOTIDE SEQUENCE [LARGE SCALE GENOMIC DNA]</scope>
    <source>
        <strain evidence="4">Zug</strain>
    </source>
</reference>
<protein>
    <recommendedName>
        <fullName evidence="5">DUF748 domain-containing protein</fullName>
    </recommendedName>
</protein>